<dbReference type="SUPFAM" id="SSF75005">
    <property type="entry name" value="Arabinanase/levansucrase/invertase"/>
    <property type="match status" value="1"/>
</dbReference>
<dbReference type="PANTHER" id="PTHR43817:SF1">
    <property type="entry name" value="HYDROLASE, FAMILY 43, PUTATIVE (AFU_ORTHOLOGUE AFUA_3G01660)-RELATED"/>
    <property type="match status" value="1"/>
</dbReference>
<accession>A0A0K6G3G9</accession>
<organism evidence="4 5">
    <name type="scientific">Rhizoctonia solani</name>
    <dbReference type="NCBI Taxonomy" id="456999"/>
    <lineage>
        <taxon>Eukaryota</taxon>
        <taxon>Fungi</taxon>
        <taxon>Dikarya</taxon>
        <taxon>Basidiomycota</taxon>
        <taxon>Agaricomycotina</taxon>
        <taxon>Agaricomycetes</taxon>
        <taxon>Cantharellales</taxon>
        <taxon>Ceratobasidiaceae</taxon>
        <taxon>Rhizoctonia</taxon>
    </lineage>
</organism>
<evidence type="ECO:0000256" key="3">
    <source>
        <dbReference type="SAM" id="MobiDB-lite"/>
    </source>
</evidence>
<keyword evidence="2" id="KW-0378">Hydrolase</keyword>
<evidence type="ECO:0000313" key="5">
    <source>
        <dbReference type="Proteomes" id="UP000044841"/>
    </source>
</evidence>
<feature type="region of interest" description="Disordered" evidence="3">
    <location>
        <begin position="184"/>
        <end position="205"/>
    </location>
</feature>
<dbReference type="PANTHER" id="PTHR43817">
    <property type="entry name" value="GLYCOSYL HYDROLASE"/>
    <property type="match status" value="1"/>
</dbReference>
<dbReference type="AlphaFoldDB" id="A0A0K6G3G9"/>
<dbReference type="EMBL" id="CYGV01001343">
    <property type="protein sequence ID" value="CUA73066.1"/>
    <property type="molecule type" value="Genomic_DNA"/>
</dbReference>
<proteinExistence type="predicted"/>
<dbReference type="Gene3D" id="2.115.10.20">
    <property type="entry name" value="Glycosyl hydrolase domain, family 43"/>
    <property type="match status" value="2"/>
</dbReference>
<evidence type="ECO:0000256" key="1">
    <source>
        <dbReference type="ARBA" id="ARBA00022729"/>
    </source>
</evidence>
<protein>
    <submittedName>
        <fullName evidence="4">Alpha-N-arabinofuranosidase</fullName>
    </submittedName>
</protein>
<dbReference type="InterPro" id="IPR023296">
    <property type="entry name" value="Glyco_hydro_beta-prop_sf"/>
</dbReference>
<reference evidence="4 5" key="1">
    <citation type="submission" date="2015-07" db="EMBL/GenBank/DDBJ databases">
        <authorList>
            <person name="Noorani M."/>
        </authorList>
    </citation>
    <scope>NUCLEOTIDE SEQUENCE [LARGE SCALE GENOMIC DNA]</scope>
    <source>
        <strain evidence="4">BBA 69670</strain>
    </source>
</reference>
<evidence type="ECO:0000256" key="2">
    <source>
        <dbReference type="ARBA" id="ARBA00022801"/>
    </source>
</evidence>
<dbReference type="GO" id="GO:0016787">
    <property type="term" value="F:hydrolase activity"/>
    <property type="evidence" value="ECO:0007669"/>
    <property type="project" value="UniProtKB-KW"/>
</dbReference>
<gene>
    <name evidence="4" type="ORF">RSOLAG22IIIB_10511</name>
</gene>
<dbReference type="Proteomes" id="UP000044841">
    <property type="component" value="Unassembled WGS sequence"/>
</dbReference>
<sequence length="205" mass="22220">MWAPEIHWISGQSSCYYAAGISGTFDGQYLHVLKGSSTDIWESTWSYAGRIAIPNRDVLAIDATVLFLSTGPYLVFSSWDGDDVSGFLIALVYITNYSTVYSASNCASTGYSLGRIELTGSDPLSASSWTKYDNGPVFQAANGNYAPGHNRFFTAIYIVYHASPSSTITCDGNRRTMVQAVGWHTDGTPNLSDPRALTDNVPEPA</sequence>
<evidence type="ECO:0000313" key="4">
    <source>
        <dbReference type="EMBL" id="CUA73066.1"/>
    </source>
</evidence>
<keyword evidence="1" id="KW-0732">Signal</keyword>
<keyword evidence="5" id="KW-1185">Reference proteome</keyword>
<name>A0A0K6G3G9_9AGAM</name>